<evidence type="ECO:0000259" key="10">
    <source>
        <dbReference type="PROSITE" id="PS50968"/>
    </source>
</evidence>
<evidence type="ECO:0000256" key="2">
    <source>
        <dbReference type="ARBA" id="ARBA00005194"/>
    </source>
</evidence>
<keyword evidence="8 9" id="KW-0092">Biotin</keyword>
<dbReference type="PANTHER" id="PTHR45266">
    <property type="entry name" value="OXALOACETATE DECARBOXYLASE ALPHA CHAIN"/>
    <property type="match status" value="1"/>
</dbReference>
<evidence type="ECO:0000313" key="12">
    <source>
        <dbReference type="Proteomes" id="UP000584642"/>
    </source>
</evidence>
<dbReference type="Gene3D" id="2.40.50.100">
    <property type="match status" value="1"/>
</dbReference>
<comment type="function">
    <text evidence="1 9">This protein is a component of the acetyl coenzyme A carboxylase complex; first, biotin carboxylase catalyzes the carboxylation of the carrier protein and then the transcarboxylase transfers the carboxyl group to form malonyl-CoA.</text>
</comment>
<dbReference type="CDD" id="cd06850">
    <property type="entry name" value="biotinyl_domain"/>
    <property type="match status" value="1"/>
</dbReference>
<keyword evidence="4 9" id="KW-0444">Lipid biosynthesis</keyword>
<dbReference type="EMBL" id="JABFDB010000001">
    <property type="protein sequence ID" value="NYZ18518.1"/>
    <property type="molecule type" value="Genomic_DNA"/>
</dbReference>
<gene>
    <name evidence="11" type="primary">accB</name>
    <name evidence="11" type="ORF">HND93_02235</name>
</gene>
<reference evidence="11 12" key="1">
    <citation type="submission" date="2020-05" db="EMBL/GenBank/DDBJ databases">
        <title>Azospirillum oleiclasticum sp. nov, a nitrogen-fixing and heavy crude oil-emulsifying bacterium isolated from the crude oil of Yumen Oilfield.</title>
        <authorList>
            <person name="Wu D."/>
            <person name="Cai M."/>
            <person name="Zhang X."/>
        </authorList>
    </citation>
    <scope>NUCLEOTIDE SEQUENCE [LARGE SCALE GENOMIC DNA]</scope>
    <source>
        <strain evidence="11 12">ROY-1-1-2</strain>
    </source>
</reference>
<evidence type="ECO:0000256" key="4">
    <source>
        <dbReference type="ARBA" id="ARBA00022516"/>
    </source>
</evidence>
<dbReference type="Proteomes" id="UP000584642">
    <property type="component" value="Unassembled WGS sequence"/>
</dbReference>
<evidence type="ECO:0000256" key="1">
    <source>
        <dbReference type="ARBA" id="ARBA00003761"/>
    </source>
</evidence>
<name>A0ABX2T5N8_9PROT</name>
<dbReference type="SUPFAM" id="SSF51230">
    <property type="entry name" value="Single hybrid motif"/>
    <property type="match status" value="1"/>
</dbReference>
<evidence type="ECO:0000256" key="8">
    <source>
        <dbReference type="ARBA" id="ARBA00023267"/>
    </source>
</evidence>
<evidence type="ECO:0000256" key="6">
    <source>
        <dbReference type="ARBA" id="ARBA00023098"/>
    </source>
</evidence>
<dbReference type="PROSITE" id="PS00188">
    <property type="entry name" value="BIOTIN"/>
    <property type="match status" value="1"/>
</dbReference>
<dbReference type="NCBIfam" id="TIGR00531">
    <property type="entry name" value="BCCP"/>
    <property type="match status" value="1"/>
</dbReference>
<accession>A0ABX2T5N8</accession>
<dbReference type="PRINTS" id="PR01071">
    <property type="entry name" value="ACOABIOTINCC"/>
</dbReference>
<organism evidence="11 12">
    <name type="scientific">Azospirillum oleiclasticum</name>
    <dbReference type="NCBI Taxonomy" id="2735135"/>
    <lineage>
        <taxon>Bacteria</taxon>
        <taxon>Pseudomonadati</taxon>
        <taxon>Pseudomonadota</taxon>
        <taxon>Alphaproteobacteria</taxon>
        <taxon>Rhodospirillales</taxon>
        <taxon>Azospirillaceae</taxon>
        <taxon>Azospirillum</taxon>
    </lineage>
</organism>
<proteinExistence type="predicted"/>
<dbReference type="RefSeq" id="WP_180280254.1">
    <property type="nucleotide sequence ID" value="NZ_JABFDB010000001.1"/>
</dbReference>
<evidence type="ECO:0000256" key="9">
    <source>
        <dbReference type="RuleBase" id="RU364072"/>
    </source>
</evidence>
<evidence type="ECO:0000256" key="3">
    <source>
        <dbReference type="ARBA" id="ARBA00017562"/>
    </source>
</evidence>
<keyword evidence="7 9" id="KW-0275">Fatty acid biosynthesis</keyword>
<keyword evidence="5 9" id="KW-0276">Fatty acid metabolism</keyword>
<dbReference type="InterPro" id="IPR001249">
    <property type="entry name" value="AcCoA_biotinCC"/>
</dbReference>
<dbReference type="InterPro" id="IPR011053">
    <property type="entry name" value="Single_hybrid_motif"/>
</dbReference>
<dbReference type="InterPro" id="IPR000089">
    <property type="entry name" value="Biotin_lipoyl"/>
</dbReference>
<comment type="caution">
    <text evidence="11">The sequence shown here is derived from an EMBL/GenBank/DDBJ whole genome shotgun (WGS) entry which is preliminary data.</text>
</comment>
<dbReference type="PANTHER" id="PTHR45266:SF3">
    <property type="entry name" value="OXALOACETATE DECARBOXYLASE ALPHA CHAIN"/>
    <property type="match status" value="1"/>
</dbReference>
<evidence type="ECO:0000313" key="11">
    <source>
        <dbReference type="EMBL" id="NYZ18518.1"/>
    </source>
</evidence>
<dbReference type="PROSITE" id="PS50968">
    <property type="entry name" value="BIOTINYL_LIPOYL"/>
    <property type="match status" value="1"/>
</dbReference>
<evidence type="ECO:0000256" key="5">
    <source>
        <dbReference type="ARBA" id="ARBA00022832"/>
    </source>
</evidence>
<comment type="pathway">
    <text evidence="2 9">Lipid metabolism; fatty acid biosynthesis.</text>
</comment>
<dbReference type="Pfam" id="PF00364">
    <property type="entry name" value="Biotin_lipoyl"/>
    <property type="match status" value="1"/>
</dbReference>
<keyword evidence="6 9" id="KW-0443">Lipid metabolism</keyword>
<feature type="domain" description="Lipoyl-binding" evidence="10">
    <location>
        <begin position="70"/>
        <end position="146"/>
    </location>
</feature>
<dbReference type="InterPro" id="IPR050709">
    <property type="entry name" value="Biotin_Carboxyl_Carrier/Decarb"/>
</dbReference>
<evidence type="ECO:0000256" key="7">
    <source>
        <dbReference type="ARBA" id="ARBA00023160"/>
    </source>
</evidence>
<keyword evidence="12" id="KW-1185">Reference proteome</keyword>
<dbReference type="InterPro" id="IPR001882">
    <property type="entry name" value="Biotin_BS"/>
</dbReference>
<sequence length="146" mass="15004">MGSFDIDGDMIRKLADLLRETGLSEIEFAEGEKRIRVTRGVTATAVAPVVAPAPAITAAPAPAAKPANHPGAVISPMVGTAYIAAEPGGAPFVRVGDTVKPGQTLLIIEAMKVMNPIKATRGGTVTAVHVGDAQPVEFGEVLLIIE</sequence>
<protein>
    <recommendedName>
        <fullName evidence="3 9">Biotin carboxyl carrier protein of acetyl-CoA carboxylase</fullName>
    </recommendedName>
</protein>